<keyword evidence="2" id="KW-0732">Signal</keyword>
<feature type="compositionally biased region" description="Low complexity" evidence="1">
    <location>
        <begin position="425"/>
        <end position="434"/>
    </location>
</feature>
<feature type="compositionally biased region" description="Gly residues" evidence="1">
    <location>
        <begin position="67"/>
        <end position="87"/>
    </location>
</feature>
<feature type="domain" description="Haemagglutinin Mycoplasma" evidence="3">
    <location>
        <begin position="265"/>
        <end position="738"/>
    </location>
</feature>
<evidence type="ECO:0000259" key="3">
    <source>
        <dbReference type="Pfam" id="PF05692"/>
    </source>
</evidence>
<sequence length="757" mass="80725">MKRKNILKFVSLLGIGSFVMLAAASCTSATTPTPNPDPNPNPNPNPNPTPTPNPEPKPDPMPNPPGDGSGMSGGMNGANTNPGGGQGMMDSAAQELTAARTALTSLLASKNANVEMYFDYAKIKNDLTAAYTTAETASQNQAATLEQVKNATSTLQTAIAKAASDKKTFDDQNPELVKFYNEIQSSLSTKTTNLETLKQPQYNTILSNLTTLYEEADKIVNQTLVPASGTGPTKEVVQTVNTNLKDALNTLNQRKTNANNLFNGFEKNLLIKTSLTSGSNSQDVHSQPGNYSFVGFSVDVTNSSANNLPNWDYAQRMVWTTGDAPTRIPNNTNMDQSSSSPLSQVAWIYSLSNTGAKYTLDFNYYGPSTGYLYFPYKLVKDSDKNKVALQYSLNGAHAKEIKFKTATETQAVPAQEGASATHQDSSSGTGSTSPSLPPEAATPGQPSTEAAGSPARSIATNQGSASADQPMPETTAMNEAPTVDSINVAKVTLTDLKFGQNTIEFSVPTDNDKVAPMIGNMYLTSSDAETNKQNIENSIFGNSVTTENNRTIISVDALNGYSLASDWSTYIAEYSGAGLTLNNENKADEKFYLIGFVGGKSERNINSITNQAEKNVQKLPSSVTNQNSRTYTFYVNAPKAGDYYIKGVFASEVRRDLKFSTGDMSSNNVTVKQLSTGNLTTTLKTFDTSATAGSTKVTTDPTGKKTLTLVEGLNKIVVSGTTNENHAPFVGNLTFTLNNVQTTSNTSESNDNTAPAA</sequence>
<evidence type="ECO:0000256" key="2">
    <source>
        <dbReference type="SAM" id="SignalP"/>
    </source>
</evidence>
<reference evidence="4 5" key="1">
    <citation type="journal article" date="2012" name="Microbiology">
        <title>Extensive variation in surface lipoprotein gene content and genomic changes associated with virulence during evolution of a novel North American house finch epizootic strain of Mycoplasma gallisepticum.</title>
        <authorList>
            <person name="Tulman E.R."/>
            <person name="Liao X."/>
            <person name="Szczepanek S.M."/>
            <person name="Ley D.H."/>
            <person name="Kutish G.F."/>
            <person name="Geary S.J."/>
        </authorList>
    </citation>
    <scope>NUCLEOTIDE SEQUENCE [LARGE SCALE GENOMIC DNA]</scope>
    <source>
        <strain evidence="5">House finch-associated</strain>
    </source>
</reference>
<dbReference type="PATRIC" id="fig|1159201.4.peg.1205"/>
<feature type="compositionally biased region" description="Polar residues" evidence="1">
    <location>
        <begin position="410"/>
        <end position="424"/>
    </location>
</feature>
<feature type="region of interest" description="Disordered" evidence="1">
    <location>
        <begin position="410"/>
        <end position="481"/>
    </location>
</feature>
<dbReference type="RefSeq" id="WP_014886501.1">
    <property type="nucleotide sequence ID" value="NC_018410.1"/>
</dbReference>
<dbReference type="PROSITE" id="PS51257">
    <property type="entry name" value="PROKAR_LIPOPROTEIN"/>
    <property type="match status" value="1"/>
</dbReference>
<keyword evidence="4" id="KW-0449">Lipoprotein</keyword>
<feature type="compositionally biased region" description="Pro residues" evidence="1">
    <location>
        <begin position="33"/>
        <end position="65"/>
    </location>
</feature>
<evidence type="ECO:0000313" key="4">
    <source>
        <dbReference type="EMBL" id="AFP79416.1"/>
    </source>
</evidence>
<dbReference type="Proteomes" id="UP000003940">
    <property type="component" value="Chromosome"/>
</dbReference>
<dbReference type="KEGG" id="mgw:HFMG01WIA_4451"/>
<accession>J3YTT3</accession>
<dbReference type="Pfam" id="PF05692">
    <property type="entry name" value="Myco_haema"/>
    <property type="match status" value="1"/>
</dbReference>
<dbReference type="AlphaFoldDB" id="J3YTT3"/>
<feature type="region of interest" description="Disordered" evidence="1">
    <location>
        <begin position="27"/>
        <end position="89"/>
    </location>
</feature>
<dbReference type="HOGENOM" id="CLU_026702_2_0_14"/>
<organism evidence="4 5">
    <name type="scientific">Mycoplasmoides gallisepticum WI01_2001.043-13-2P</name>
    <dbReference type="NCBI Taxonomy" id="1159201"/>
    <lineage>
        <taxon>Bacteria</taxon>
        <taxon>Bacillati</taxon>
        <taxon>Mycoplasmatota</taxon>
        <taxon>Mycoplasmoidales</taxon>
        <taxon>Mycoplasmoidaceae</taxon>
        <taxon>Mycoplasmoides</taxon>
    </lineage>
</organism>
<name>J3YTT3_MYCGL</name>
<dbReference type="EMBL" id="CP003510">
    <property type="protein sequence ID" value="AFP79416.1"/>
    <property type="molecule type" value="Genomic_DNA"/>
</dbReference>
<evidence type="ECO:0000256" key="1">
    <source>
        <dbReference type="SAM" id="MobiDB-lite"/>
    </source>
</evidence>
<dbReference type="Pfam" id="PF07554">
    <property type="entry name" value="FIVAR"/>
    <property type="match status" value="2"/>
</dbReference>
<feature type="chain" id="PRO_5003777620" evidence="2">
    <location>
        <begin position="23"/>
        <end position="757"/>
    </location>
</feature>
<gene>
    <name evidence="4" type="ORF">HFMG01WIA_4451</name>
</gene>
<proteinExistence type="predicted"/>
<feature type="compositionally biased region" description="Polar residues" evidence="1">
    <location>
        <begin position="458"/>
        <end position="467"/>
    </location>
</feature>
<protein>
    <submittedName>
        <fullName evidence="4">Variably expressed lipoprotein and hemagglutinin (VlhA) family protein</fullName>
    </submittedName>
</protein>
<dbReference type="InterPro" id="IPR008692">
    <property type="entry name" value="Hemogglutn_Mycoplasma"/>
</dbReference>
<evidence type="ECO:0000313" key="5">
    <source>
        <dbReference type="Proteomes" id="UP000003940"/>
    </source>
</evidence>
<feature type="signal peptide" evidence="2">
    <location>
        <begin position="1"/>
        <end position="22"/>
    </location>
</feature>